<feature type="domain" description="Opine dehydrogenase" evidence="3">
    <location>
        <begin position="186"/>
        <end position="329"/>
    </location>
</feature>
<dbReference type="Gene3D" id="3.40.50.720">
    <property type="entry name" value="NAD(P)-binding Rossmann-like Domain"/>
    <property type="match status" value="1"/>
</dbReference>
<accession>A0ABV6LQK5</accession>
<organism evidence="4 5">
    <name type="scientific">Pontibacillus salicampi</name>
    <dbReference type="NCBI Taxonomy" id="1449801"/>
    <lineage>
        <taxon>Bacteria</taxon>
        <taxon>Bacillati</taxon>
        <taxon>Bacillota</taxon>
        <taxon>Bacilli</taxon>
        <taxon>Bacillales</taxon>
        <taxon>Bacillaceae</taxon>
        <taxon>Pontibacillus</taxon>
    </lineage>
</organism>
<gene>
    <name evidence="4" type="ORF">ACFFGV_14040</name>
</gene>
<evidence type="ECO:0000256" key="1">
    <source>
        <dbReference type="ARBA" id="ARBA00023002"/>
    </source>
</evidence>
<dbReference type="InterPro" id="IPR003421">
    <property type="entry name" value="Opine_DH"/>
</dbReference>
<dbReference type="InterPro" id="IPR011128">
    <property type="entry name" value="G3P_DH_NAD-dep_N"/>
</dbReference>
<comment type="caution">
    <text evidence="4">The sequence shown here is derived from an EMBL/GenBank/DDBJ whole genome shotgun (WGS) entry which is preliminary data.</text>
</comment>
<dbReference type="Pfam" id="PF02317">
    <property type="entry name" value="Octopine_DH"/>
    <property type="match status" value="1"/>
</dbReference>
<dbReference type="Pfam" id="PF01210">
    <property type="entry name" value="NAD_Gly3P_dh_N"/>
    <property type="match status" value="1"/>
</dbReference>
<dbReference type="Proteomes" id="UP001589836">
    <property type="component" value="Unassembled WGS sequence"/>
</dbReference>
<keyword evidence="1" id="KW-0560">Oxidoreductase</keyword>
<evidence type="ECO:0000313" key="5">
    <source>
        <dbReference type="Proteomes" id="UP001589836"/>
    </source>
</evidence>
<protein>
    <submittedName>
        <fullName evidence="4">NAD/NADP octopine/nopaline dehydrogenase family protein</fullName>
    </submittedName>
</protein>
<dbReference type="EMBL" id="JBHLTP010000011">
    <property type="protein sequence ID" value="MFC0524694.1"/>
    <property type="molecule type" value="Genomic_DNA"/>
</dbReference>
<proteinExistence type="predicted"/>
<dbReference type="InterPro" id="IPR013328">
    <property type="entry name" value="6PGD_dom2"/>
</dbReference>
<evidence type="ECO:0000313" key="4">
    <source>
        <dbReference type="EMBL" id="MFC0524694.1"/>
    </source>
</evidence>
<keyword evidence="5" id="KW-1185">Reference proteome</keyword>
<sequence length="369" mass="39922">MQQSQKKWTIIGGGNGGQAFAGHLGMQGIDVTLYDILPSLVEAIQFQKGVKVSGELEGFGEVKATTSLASALEGADIIMVVTPAFAHSTIAEQAAPFLKDGQVIVLNPGSTGGVLEFKQKLSEVGCSVDVILAETMSLLYACRSLEPGHVEVFGIKRDLPIAALPAQKTKEVLDLLNPYLCNFVPAKNILETSLENLNAVVHPLPSLLNAARIDSHASFLYYHEGISEKVGDLVEQLDRERMSIGEALGVPLHSAKDWLNRFYGVRGNTFYEAVQQNKSYSTIVGPASLKNRYFLEDIPMGLIPIAAFADKCDVQVPIIQSVIALASSLVPDMHSGRNLTKLGLEGMNKHEILNYVGMYNEKGLKEVQG</sequence>
<dbReference type="PANTHER" id="PTHR38015:SF1">
    <property type="entry name" value="OPINE DEHYDROGENASE DOMAIN-CONTAINING PROTEIN"/>
    <property type="match status" value="1"/>
</dbReference>
<evidence type="ECO:0000259" key="3">
    <source>
        <dbReference type="Pfam" id="PF02317"/>
    </source>
</evidence>
<dbReference type="PANTHER" id="PTHR38015">
    <property type="entry name" value="BLR6086 PROTEIN"/>
    <property type="match status" value="1"/>
</dbReference>
<name>A0ABV6LQK5_9BACI</name>
<dbReference type="InterPro" id="IPR051729">
    <property type="entry name" value="Opine/Lysopine_DH"/>
</dbReference>
<reference evidence="4 5" key="1">
    <citation type="submission" date="2024-09" db="EMBL/GenBank/DDBJ databases">
        <authorList>
            <person name="Sun Q."/>
            <person name="Mori K."/>
        </authorList>
    </citation>
    <scope>NUCLEOTIDE SEQUENCE [LARGE SCALE GENOMIC DNA]</scope>
    <source>
        <strain evidence="4 5">NCAIM B.02529</strain>
    </source>
</reference>
<dbReference type="Gene3D" id="1.10.1040.10">
    <property type="entry name" value="N-(1-d-carboxylethyl)-l-norvaline Dehydrogenase, domain 2"/>
    <property type="match status" value="1"/>
</dbReference>
<dbReference type="InterPro" id="IPR036291">
    <property type="entry name" value="NAD(P)-bd_dom_sf"/>
</dbReference>
<dbReference type="SUPFAM" id="SSF51735">
    <property type="entry name" value="NAD(P)-binding Rossmann-fold domains"/>
    <property type="match status" value="1"/>
</dbReference>
<dbReference type="RefSeq" id="WP_377348934.1">
    <property type="nucleotide sequence ID" value="NZ_JBHLTP010000011.1"/>
</dbReference>
<feature type="domain" description="Glycerol-3-phosphate dehydrogenase NAD-dependent N-terminal" evidence="2">
    <location>
        <begin position="9"/>
        <end position="105"/>
    </location>
</feature>
<evidence type="ECO:0000259" key="2">
    <source>
        <dbReference type="Pfam" id="PF01210"/>
    </source>
</evidence>
<dbReference type="SUPFAM" id="SSF48179">
    <property type="entry name" value="6-phosphogluconate dehydrogenase C-terminal domain-like"/>
    <property type="match status" value="1"/>
</dbReference>
<dbReference type="InterPro" id="IPR008927">
    <property type="entry name" value="6-PGluconate_DH-like_C_sf"/>
</dbReference>